<dbReference type="RefSeq" id="WP_156327678.1">
    <property type="nucleotide sequence ID" value="NZ_CYYP01000006.1"/>
</dbReference>
<accession>A0A174B633</accession>
<evidence type="ECO:0000313" key="2">
    <source>
        <dbReference type="Proteomes" id="UP000095468"/>
    </source>
</evidence>
<name>A0A174B633_9ACTN</name>
<protein>
    <submittedName>
        <fullName evidence="1">Uncharacterized protein</fullName>
    </submittedName>
</protein>
<evidence type="ECO:0000313" key="1">
    <source>
        <dbReference type="EMBL" id="CUN95200.1"/>
    </source>
</evidence>
<organism evidence="1 2">
    <name type="scientific">Collinsella aerofaciens</name>
    <dbReference type="NCBI Taxonomy" id="74426"/>
    <lineage>
        <taxon>Bacteria</taxon>
        <taxon>Bacillati</taxon>
        <taxon>Actinomycetota</taxon>
        <taxon>Coriobacteriia</taxon>
        <taxon>Coriobacteriales</taxon>
        <taxon>Coriobacteriaceae</taxon>
        <taxon>Collinsella</taxon>
    </lineage>
</organism>
<dbReference type="AlphaFoldDB" id="A0A174B633"/>
<dbReference type="Proteomes" id="UP000095468">
    <property type="component" value="Unassembled WGS sequence"/>
</dbReference>
<gene>
    <name evidence="1" type="ORF">ERS852381_00868</name>
</gene>
<reference evidence="1 2" key="1">
    <citation type="submission" date="2015-09" db="EMBL/GenBank/DDBJ databases">
        <authorList>
            <consortium name="Pathogen Informatics"/>
        </authorList>
    </citation>
    <scope>NUCLEOTIDE SEQUENCE [LARGE SCALE GENOMIC DNA]</scope>
    <source>
        <strain evidence="1 2">2789STDY5608823</strain>
    </source>
</reference>
<proteinExistence type="predicted"/>
<sequence length="112" mass="13029">MEYRQTDGKTRRVHKQYVDVVARILAGGQVVPVTVCWVDGRCFTIDEIISTTGFGLMVYGIRTATYKVRFGGHATELYLEDQTRERADGSQAHVMRWWVWAFDRTLEGERRR</sequence>
<dbReference type="EMBL" id="CYYP01000006">
    <property type="protein sequence ID" value="CUN95200.1"/>
    <property type="molecule type" value="Genomic_DNA"/>
</dbReference>